<evidence type="ECO:0000313" key="1">
    <source>
        <dbReference type="EMBL" id="UYV60817.1"/>
    </source>
</evidence>
<dbReference type="EMBL" id="CP092863">
    <property type="protein sequence ID" value="UYV60817.1"/>
    <property type="molecule type" value="Genomic_DNA"/>
</dbReference>
<gene>
    <name evidence="1" type="ORF">LAZ67_1002424</name>
</gene>
<name>A0ABY6JWW5_9ARAC</name>
<evidence type="ECO:0000313" key="2">
    <source>
        <dbReference type="Proteomes" id="UP001235939"/>
    </source>
</evidence>
<accession>A0ABY6JWW5</accession>
<organism evidence="1 2">
    <name type="scientific">Cordylochernes scorpioides</name>
    <dbReference type="NCBI Taxonomy" id="51811"/>
    <lineage>
        <taxon>Eukaryota</taxon>
        <taxon>Metazoa</taxon>
        <taxon>Ecdysozoa</taxon>
        <taxon>Arthropoda</taxon>
        <taxon>Chelicerata</taxon>
        <taxon>Arachnida</taxon>
        <taxon>Pseudoscorpiones</taxon>
        <taxon>Cheliferoidea</taxon>
        <taxon>Chernetidae</taxon>
        <taxon>Cordylochernes</taxon>
    </lineage>
</organism>
<sequence>MERVPQCAEEKMVFLDKSLGSLQRCPTYQDPPITMQMMKFDKIMKDEGISFKTKKRIVETLVFPVVTYKCDAGLSEKKKELKLFKCGHGVLTHECHRQIKGQIFQSLIKLILLDP</sequence>
<protein>
    <submittedName>
        <fullName evidence="1">Uncharacterized protein</fullName>
    </submittedName>
</protein>
<reference evidence="1 2" key="1">
    <citation type="submission" date="2022-01" db="EMBL/GenBank/DDBJ databases">
        <title>A chromosomal length assembly of Cordylochernes scorpioides.</title>
        <authorList>
            <person name="Zeh D."/>
            <person name="Zeh J."/>
        </authorList>
    </citation>
    <scope>NUCLEOTIDE SEQUENCE [LARGE SCALE GENOMIC DNA]</scope>
    <source>
        <strain evidence="1">IN4F17</strain>
        <tissue evidence="1">Whole Body</tissue>
    </source>
</reference>
<dbReference type="Proteomes" id="UP001235939">
    <property type="component" value="Chromosome 01"/>
</dbReference>
<proteinExistence type="predicted"/>
<keyword evidence="2" id="KW-1185">Reference proteome</keyword>